<dbReference type="Pfam" id="PF00078">
    <property type="entry name" value="RVT_1"/>
    <property type="match status" value="1"/>
</dbReference>
<evidence type="ECO:0000313" key="2">
    <source>
        <dbReference type="EMBL" id="KAL0348025.1"/>
    </source>
</evidence>
<proteinExistence type="predicted"/>
<dbReference type="SUPFAM" id="SSF56672">
    <property type="entry name" value="DNA/RNA polymerases"/>
    <property type="match status" value="1"/>
</dbReference>
<dbReference type="AlphaFoldDB" id="A0AAW2NYJ9"/>
<dbReference type="InterPro" id="IPR043502">
    <property type="entry name" value="DNA/RNA_pol_sf"/>
</dbReference>
<dbReference type="PANTHER" id="PTHR46890:SF48">
    <property type="entry name" value="RNA-DIRECTED DNA POLYMERASE"/>
    <property type="match status" value="1"/>
</dbReference>
<reference evidence="2" key="2">
    <citation type="journal article" date="2024" name="Plant">
        <title>Genomic evolution and insights into agronomic trait innovations of Sesamum species.</title>
        <authorList>
            <person name="Miao H."/>
            <person name="Wang L."/>
            <person name="Qu L."/>
            <person name="Liu H."/>
            <person name="Sun Y."/>
            <person name="Le M."/>
            <person name="Wang Q."/>
            <person name="Wei S."/>
            <person name="Zheng Y."/>
            <person name="Lin W."/>
            <person name="Duan Y."/>
            <person name="Cao H."/>
            <person name="Xiong S."/>
            <person name="Wang X."/>
            <person name="Wei L."/>
            <person name="Li C."/>
            <person name="Ma Q."/>
            <person name="Ju M."/>
            <person name="Zhao R."/>
            <person name="Li G."/>
            <person name="Mu C."/>
            <person name="Tian Q."/>
            <person name="Mei H."/>
            <person name="Zhang T."/>
            <person name="Gao T."/>
            <person name="Zhang H."/>
        </authorList>
    </citation>
    <scope>NUCLEOTIDE SEQUENCE</scope>
    <source>
        <strain evidence="2">G01</strain>
    </source>
</reference>
<sequence>MLRTELEELLEREETLWKQRGKALWLKEGDQNTSFFHARATERRPRREIKMLKSSEGNVVEGQAALQRVIWDYFSNISTSTRLDGGVIEEIIDCLERKVTGAMNQELLRPFTSEEIKLALDAMHPLKSPGSNDMSPLASKAIANRLKSFLDNLISYSQSTFVPSRSIFYNVLVAYEVNHYLSHKYQGNSGQVSLKLDLSKAYDRVEWNFLERVLHRLGFDSCFVALVMRCVTSVSFSFMLNGVPFGYMHPGRGLRQGDPLSPYLFLFCAEAFSGLLRKVERWGQFVGFGVSFWATDIAFTLC</sequence>
<reference evidence="2" key="1">
    <citation type="submission" date="2020-06" db="EMBL/GenBank/DDBJ databases">
        <authorList>
            <person name="Li T."/>
            <person name="Hu X."/>
            <person name="Zhang T."/>
            <person name="Song X."/>
            <person name="Zhang H."/>
            <person name="Dai N."/>
            <person name="Sheng W."/>
            <person name="Hou X."/>
            <person name="Wei L."/>
        </authorList>
    </citation>
    <scope>NUCLEOTIDE SEQUENCE</scope>
    <source>
        <strain evidence="2">G01</strain>
        <tissue evidence="2">Leaf</tissue>
    </source>
</reference>
<comment type="caution">
    <text evidence="2">The sequence shown here is derived from an EMBL/GenBank/DDBJ whole genome shotgun (WGS) entry which is preliminary data.</text>
</comment>
<feature type="domain" description="Reverse transcriptase" evidence="1">
    <location>
        <begin position="139"/>
        <end position="278"/>
    </location>
</feature>
<dbReference type="InterPro" id="IPR052343">
    <property type="entry name" value="Retrotransposon-Effector_Assoc"/>
</dbReference>
<organism evidence="2">
    <name type="scientific">Sesamum angustifolium</name>
    <dbReference type="NCBI Taxonomy" id="2727405"/>
    <lineage>
        <taxon>Eukaryota</taxon>
        <taxon>Viridiplantae</taxon>
        <taxon>Streptophyta</taxon>
        <taxon>Embryophyta</taxon>
        <taxon>Tracheophyta</taxon>
        <taxon>Spermatophyta</taxon>
        <taxon>Magnoliopsida</taxon>
        <taxon>eudicotyledons</taxon>
        <taxon>Gunneridae</taxon>
        <taxon>Pentapetalae</taxon>
        <taxon>asterids</taxon>
        <taxon>lamiids</taxon>
        <taxon>Lamiales</taxon>
        <taxon>Pedaliaceae</taxon>
        <taxon>Sesamum</taxon>
    </lineage>
</organism>
<dbReference type="PANTHER" id="PTHR46890">
    <property type="entry name" value="NON-LTR RETROLELEMENT REVERSE TRANSCRIPTASE-LIKE PROTEIN-RELATED"/>
    <property type="match status" value="1"/>
</dbReference>
<gene>
    <name evidence="2" type="ORF">Sangu_1030300</name>
</gene>
<accession>A0AAW2NYJ9</accession>
<dbReference type="InterPro" id="IPR000477">
    <property type="entry name" value="RT_dom"/>
</dbReference>
<evidence type="ECO:0000259" key="1">
    <source>
        <dbReference type="Pfam" id="PF00078"/>
    </source>
</evidence>
<protein>
    <recommendedName>
        <fullName evidence="1">Reverse transcriptase domain-containing protein</fullName>
    </recommendedName>
</protein>
<dbReference type="EMBL" id="JACGWK010000006">
    <property type="protein sequence ID" value="KAL0348025.1"/>
    <property type="molecule type" value="Genomic_DNA"/>
</dbReference>
<name>A0AAW2NYJ9_9LAMI</name>